<comment type="caution">
    <text evidence="1">The sequence shown here is derived from an EMBL/GenBank/DDBJ whole genome shotgun (WGS) entry which is preliminary data.</text>
</comment>
<dbReference type="AlphaFoldDB" id="W4MA13"/>
<gene>
    <name evidence="1" type="ORF">ETSY2_17000</name>
</gene>
<protein>
    <submittedName>
        <fullName evidence="1">Uncharacterized protein</fullName>
    </submittedName>
</protein>
<evidence type="ECO:0000313" key="1">
    <source>
        <dbReference type="EMBL" id="ETX06462.1"/>
    </source>
</evidence>
<dbReference type="EMBL" id="AZHX01000689">
    <property type="protein sequence ID" value="ETX06462.1"/>
    <property type="molecule type" value="Genomic_DNA"/>
</dbReference>
<name>W4MA13_9BACT</name>
<dbReference type="HOGENOM" id="CLU_2328540_0_0_7"/>
<dbReference type="Proteomes" id="UP000019140">
    <property type="component" value="Unassembled WGS sequence"/>
</dbReference>
<keyword evidence="2" id="KW-1185">Reference proteome</keyword>
<reference evidence="1 2" key="1">
    <citation type="journal article" date="2014" name="Nature">
        <title>An environmental bacterial taxon with a large and distinct metabolic repertoire.</title>
        <authorList>
            <person name="Wilson M.C."/>
            <person name="Mori T."/>
            <person name="Ruckert C."/>
            <person name="Uria A.R."/>
            <person name="Helf M.J."/>
            <person name="Takada K."/>
            <person name="Gernert C."/>
            <person name="Steffens U.A."/>
            <person name="Heycke N."/>
            <person name="Schmitt S."/>
            <person name="Rinke C."/>
            <person name="Helfrich E.J."/>
            <person name="Brachmann A.O."/>
            <person name="Gurgui C."/>
            <person name="Wakimoto T."/>
            <person name="Kracht M."/>
            <person name="Crusemann M."/>
            <person name="Hentschel U."/>
            <person name="Abe I."/>
            <person name="Matsunaga S."/>
            <person name="Kalinowski J."/>
            <person name="Takeyama H."/>
            <person name="Piel J."/>
        </authorList>
    </citation>
    <scope>NUCLEOTIDE SEQUENCE [LARGE SCALE GENOMIC DNA]</scope>
    <source>
        <strain evidence="2">TSY2</strain>
    </source>
</reference>
<evidence type="ECO:0000313" key="2">
    <source>
        <dbReference type="Proteomes" id="UP000019140"/>
    </source>
</evidence>
<sequence>MTYDGAGYDLEIGLPPHKTARVAWRIKALGEQRSELSIEVTPYLKSDLSEHCKQSYERRFFGDSIAQYLDSVRGVDHVAVTGQAVRKNQFGTHPFFSD</sequence>
<proteinExistence type="predicted"/>
<accession>W4MA13</accession>
<organism evidence="1 2">
    <name type="scientific">Candidatus Entotheonella gemina</name>
    <dbReference type="NCBI Taxonomy" id="1429439"/>
    <lineage>
        <taxon>Bacteria</taxon>
        <taxon>Pseudomonadati</taxon>
        <taxon>Nitrospinota/Tectimicrobiota group</taxon>
        <taxon>Candidatus Tectimicrobiota</taxon>
        <taxon>Candidatus Entotheonellia</taxon>
        <taxon>Candidatus Entotheonellales</taxon>
        <taxon>Candidatus Entotheonellaceae</taxon>
        <taxon>Candidatus Entotheonella</taxon>
    </lineage>
</organism>